<dbReference type="InterPro" id="IPR023393">
    <property type="entry name" value="START-like_dom_sf"/>
</dbReference>
<gene>
    <name evidence="3" type="ORF">AAFH96_17720</name>
</gene>
<evidence type="ECO:0000313" key="4">
    <source>
        <dbReference type="Proteomes" id="UP001582793"/>
    </source>
</evidence>
<dbReference type="InterPro" id="IPR047137">
    <property type="entry name" value="ORF3"/>
</dbReference>
<dbReference type="PANTHER" id="PTHR33824">
    <property type="entry name" value="POLYKETIDE CYCLASE/DEHYDRASE AND LIPID TRANSPORT SUPERFAMILY PROTEIN"/>
    <property type="match status" value="1"/>
</dbReference>
<dbReference type="Gene3D" id="3.30.530.20">
    <property type="match status" value="1"/>
</dbReference>
<feature type="compositionally biased region" description="Acidic residues" evidence="1">
    <location>
        <begin position="298"/>
        <end position="315"/>
    </location>
</feature>
<dbReference type="SUPFAM" id="SSF55961">
    <property type="entry name" value="Bet v1-like"/>
    <property type="match status" value="1"/>
</dbReference>
<dbReference type="Pfam" id="PF03364">
    <property type="entry name" value="Polyketide_cyc"/>
    <property type="match status" value="1"/>
</dbReference>
<evidence type="ECO:0000259" key="2">
    <source>
        <dbReference type="Pfam" id="PF03364"/>
    </source>
</evidence>
<dbReference type="EMBL" id="JBCGDC010000047">
    <property type="protein sequence ID" value="MFB6394931.1"/>
    <property type="molecule type" value="Genomic_DNA"/>
</dbReference>
<feature type="region of interest" description="Disordered" evidence="1">
    <location>
        <begin position="269"/>
        <end position="355"/>
    </location>
</feature>
<evidence type="ECO:0000256" key="1">
    <source>
        <dbReference type="SAM" id="MobiDB-lite"/>
    </source>
</evidence>
<protein>
    <submittedName>
        <fullName evidence="3">SRPBCC family protein</fullName>
    </submittedName>
</protein>
<reference evidence="3 4" key="1">
    <citation type="submission" date="2024-04" db="EMBL/GenBank/DDBJ databases">
        <title>Polymorphospora sp. isolated from Baiyangdian Lake in Xiong'an New Area.</title>
        <authorList>
            <person name="Zhang X."/>
            <person name="Liu J."/>
        </authorList>
    </citation>
    <scope>NUCLEOTIDE SEQUENCE [LARGE SCALE GENOMIC DNA]</scope>
    <source>
        <strain evidence="3 4">2-325</strain>
    </source>
</reference>
<proteinExistence type="predicted"/>
<dbReference type="PANTHER" id="PTHR33824:SF7">
    <property type="entry name" value="POLYKETIDE CYCLASE_DEHYDRASE AND LIPID TRANSPORT SUPERFAMILY PROTEIN"/>
    <property type="match status" value="1"/>
</dbReference>
<feature type="compositionally biased region" description="Basic and acidic residues" evidence="1">
    <location>
        <begin position="269"/>
        <end position="297"/>
    </location>
</feature>
<organism evidence="3 4">
    <name type="scientific">Polymorphospora lycopeni</name>
    <dbReference type="NCBI Taxonomy" id="3140240"/>
    <lineage>
        <taxon>Bacteria</taxon>
        <taxon>Bacillati</taxon>
        <taxon>Actinomycetota</taxon>
        <taxon>Actinomycetes</taxon>
        <taxon>Micromonosporales</taxon>
        <taxon>Micromonosporaceae</taxon>
        <taxon>Polymorphospora</taxon>
    </lineage>
</organism>
<comment type="caution">
    <text evidence="3">The sequence shown here is derived from an EMBL/GenBank/DDBJ whole genome shotgun (WGS) entry which is preliminary data.</text>
</comment>
<dbReference type="InterPro" id="IPR005031">
    <property type="entry name" value="COQ10_START"/>
</dbReference>
<dbReference type="CDD" id="cd07817">
    <property type="entry name" value="SRPBCC_8"/>
    <property type="match status" value="1"/>
</dbReference>
<dbReference type="RefSeq" id="WP_375734925.1">
    <property type="nucleotide sequence ID" value="NZ_JBCGDC010000047.1"/>
</dbReference>
<sequence length="355" mass="39017">MTTRNPGLGQGIGEKISGRLADEVQNLVSAAVERLVSAAADRMGAATERLVDYAANGGGPGVVAAATGARKLADGSSPLKAGLSAGLAGAKEKLKEAVGKAGAGKGKIKVTNIVESIDVGVPVRVAYDQWTRYEDFSSFMKKVENVDRASDEKTTWKAQVFWSHRTWEATVVEQVPDERIVWRSTGKKGHVDGAVSFHELAPDLTRILVVLEYHPQGLFERTGNLWRAQGRRARLELKHFVRHVMTRTVLDPDGVDGWRGEIRDGQVVRDHQTALADERADDEHDGRADKRAEQAADEHDDPGDEPDDRDDDREPDAEPARGRSRAGAATRKDRDDDTGRSRPPRQRGNRDRAWR</sequence>
<feature type="compositionally biased region" description="Basic and acidic residues" evidence="1">
    <location>
        <begin position="330"/>
        <end position="340"/>
    </location>
</feature>
<dbReference type="Proteomes" id="UP001582793">
    <property type="component" value="Unassembled WGS sequence"/>
</dbReference>
<feature type="domain" description="Coenzyme Q-binding protein COQ10 START" evidence="2">
    <location>
        <begin position="119"/>
        <end position="241"/>
    </location>
</feature>
<accession>A0ABV5CSZ0</accession>
<keyword evidence="4" id="KW-1185">Reference proteome</keyword>
<name>A0ABV5CSZ0_9ACTN</name>
<evidence type="ECO:0000313" key="3">
    <source>
        <dbReference type="EMBL" id="MFB6394931.1"/>
    </source>
</evidence>